<feature type="region of interest" description="Disordered" evidence="1">
    <location>
        <begin position="279"/>
        <end position="298"/>
    </location>
</feature>
<keyword evidence="4" id="KW-1185">Reference proteome</keyword>
<dbReference type="GO" id="GO:0004672">
    <property type="term" value="F:protein kinase activity"/>
    <property type="evidence" value="ECO:0007669"/>
    <property type="project" value="InterPro"/>
</dbReference>
<dbReference type="Pfam" id="PF00069">
    <property type="entry name" value="Pkinase"/>
    <property type="match status" value="1"/>
</dbReference>
<dbReference type="SUPFAM" id="SSF56112">
    <property type="entry name" value="Protein kinase-like (PK-like)"/>
    <property type="match status" value="1"/>
</dbReference>
<dbReference type="PANTHER" id="PTHR24347">
    <property type="entry name" value="SERINE/THREONINE-PROTEIN KINASE"/>
    <property type="match status" value="1"/>
</dbReference>
<organism evidence="3 4">
    <name type="scientific">Paragonimus skrjabini miyazakii</name>
    <dbReference type="NCBI Taxonomy" id="59628"/>
    <lineage>
        <taxon>Eukaryota</taxon>
        <taxon>Metazoa</taxon>
        <taxon>Spiralia</taxon>
        <taxon>Lophotrochozoa</taxon>
        <taxon>Platyhelminthes</taxon>
        <taxon>Trematoda</taxon>
        <taxon>Digenea</taxon>
        <taxon>Plagiorchiida</taxon>
        <taxon>Troglotremata</taxon>
        <taxon>Troglotrematidae</taxon>
        <taxon>Paragonimus</taxon>
    </lineage>
</organism>
<sequence>MKSSRILEGIYAFLYYLFPRRPYQPIGSASYVAVCEEKSTKNIFAVKILQKKVQKSRNIAVLLKLQHQNLFSNRMFACILSFISLKESSCLNVWLLLQHTMNSLRCLHEYEIVHKNLKPENILLSSRAQDATIKITDASLSTFFTEDVDVELVCCNPIFCAPELLTSRKFDKAYDLWSLGILLYIMLSGCDPYYPKSNEDLYRAILTGDIQFPDNLWNGISRTGQDAVKRLLVLDANQRHTTAQLLKHTWLTDEHILGVHLAATQKRLEEFRLRRQEMNNRVSEKKSNKPSVPGARTS</sequence>
<evidence type="ECO:0000259" key="2">
    <source>
        <dbReference type="PROSITE" id="PS50011"/>
    </source>
</evidence>
<name>A0A8S9Y8V7_9TREM</name>
<dbReference type="AlphaFoldDB" id="A0A8S9Y8V7"/>
<dbReference type="InterPro" id="IPR000719">
    <property type="entry name" value="Prot_kinase_dom"/>
</dbReference>
<evidence type="ECO:0000313" key="3">
    <source>
        <dbReference type="EMBL" id="KAF7232316.1"/>
    </source>
</evidence>
<proteinExistence type="predicted"/>
<evidence type="ECO:0000313" key="4">
    <source>
        <dbReference type="Proteomes" id="UP000822476"/>
    </source>
</evidence>
<dbReference type="OrthoDB" id="40902at2759"/>
<dbReference type="Gene3D" id="3.30.200.20">
    <property type="entry name" value="Phosphorylase Kinase, domain 1"/>
    <property type="match status" value="1"/>
</dbReference>
<reference evidence="3" key="1">
    <citation type="submission" date="2019-07" db="EMBL/GenBank/DDBJ databases">
        <title>Annotation for the trematode Paragonimus miyazaki's.</title>
        <authorList>
            <person name="Choi Y.-J."/>
        </authorList>
    </citation>
    <scope>NUCLEOTIDE SEQUENCE</scope>
    <source>
        <strain evidence="3">Japan</strain>
    </source>
</reference>
<protein>
    <recommendedName>
        <fullName evidence="2">Protein kinase domain-containing protein</fullName>
    </recommendedName>
</protein>
<dbReference type="EMBL" id="JTDE01021901">
    <property type="protein sequence ID" value="KAF7232316.1"/>
    <property type="molecule type" value="Genomic_DNA"/>
</dbReference>
<evidence type="ECO:0000256" key="1">
    <source>
        <dbReference type="SAM" id="MobiDB-lite"/>
    </source>
</evidence>
<dbReference type="Gene3D" id="1.10.510.10">
    <property type="entry name" value="Transferase(Phosphotransferase) domain 1"/>
    <property type="match status" value="1"/>
</dbReference>
<gene>
    <name evidence="3" type="ORF">EG68_09626</name>
</gene>
<dbReference type="GO" id="GO:0005524">
    <property type="term" value="F:ATP binding"/>
    <property type="evidence" value="ECO:0007669"/>
    <property type="project" value="InterPro"/>
</dbReference>
<dbReference type="InterPro" id="IPR011009">
    <property type="entry name" value="Kinase-like_dom_sf"/>
</dbReference>
<feature type="domain" description="Protein kinase" evidence="2">
    <location>
        <begin position="1"/>
        <end position="251"/>
    </location>
</feature>
<dbReference type="PROSITE" id="PS50011">
    <property type="entry name" value="PROTEIN_KINASE_DOM"/>
    <property type="match status" value="1"/>
</dbReference>
<accession>A0A8S9Y8V7</accession>
<comment type="caution">
    <text evidence="3">The sequence shown here is derived from an EMBL/GenBank/DDBJ whole genome shotgun (WGS) entry which is preliminary data.</text>
</comment>
<dbReference type="Proteomes" id="UP000822476">
    <property type="component" value="Unassembled WGS sequence"/>
</dbReference>